<gene>
    <name evidence="1" type="ORF">GGP71_000003</name>
</gene>
<comment type="caution">
    <text evidence="1">The sequence shown here is derived from an EMBL/GenBank/DDBJ whole genome shotgun (WGS) entry which is preliminary data.</text>
</comment>
<proteinExistence type="predicted"/>
<dbReference type="CDD" id="cd07812">
    <property type="entry name" value="SRPBCC"/>
    <property type="match status" value="1"/>
</dbReference>
<reference evidence="1" key="1">
    <citation type="submission" date="2022-08" db="EMBL/GenBank/DDBJ databases">
        <title>Genomic Encyclopedia of Type Strains, Phase V (KMG-V): Genome sequencing to study the core and pangenomes of soil and plant-associated prokaryotes.</title>
        <authorList>
            <person name="Whitman W."/>
        </authorList>
    </citation>
    <scope>NUCLEOTIDE SEQUENCE</scope>
    <source>
        <strain evidence="1">0</strain>
    </source>
</reference>
<evidence type="ECO:0000313" key="1">
    <source>
        <dbReference type="EMBL" id="MCS3676107.1"/>
    </source>
</evidence>
<dbReference type="Gene3D" id="3.30.530.20">
    <property type="match status" value="1"/>
</dbReference>
<dbReference type="InterPro" id="IPR023393">
    <property type="entry name" value="START-like_dom_sf"/>
</dbReference>
<protein>
    <submittedName>
        <fullName evidence="1">Membrane protein</fullName>
    </submittedName>
</protein>
<dbReference type="Pfam" id="PF10604">
    <property type="entry name" value="Polyketide_cyc2"/>
    <property type="match status" value="1"/>
</dbReference>
<dbReference type="InterPro" id="IPR019587">
    <property type="entry name" value="Polyketide_cyclase/dehydratase"/>
</dbReference>
<organism evidence="1 2">
    <name type="scientific">Salinibacter ruber</name>
    <dbReference type="NCBI Taxonomy" id="146919"/>
    <lineage>
        <taxon>Bacteria</taxon>
        <taxon>Pseudomonadati</taxon>
        <taxon>Rhodothermota</taxon>
        <taxon>Rhodothermia</taxon>
        <taxon>Rhodothermales</taxon>
        <taxon>Salinibacteraceae</taxon>
        <taxon>Salinibacter</taxon>
    </lineage>
</organism>
<accession>A0A9X2PVC2</accession>
<name>A0A9X2PVC2_9BACT</name>
<dbReference type="RefSeq" id="WP_259079014.1">
    <property type="nucleotide sequence ID" value="NZ_JANUAU010000001.1"/>
</dbReference>
<dbReference type="AlphaFoldDB" id="A0A9X2PVC2"/>
<dbReference type="Proteomes" id="UP001155027">
    <property type="component" value="Unassembled WGS sequence"/>
</dbReference>
<evidence type="ECO:0000313" key="2">
    <source>
        <dbReference type="Proteomes" id="UP001155027"/>
    </source>
</evidence>
<sequence length="144" mass="16381">MITVREHIDLSPPVDRVFDFMDAPAHQAWITPSLSDSTLLERLPNGGSRAHYVYRILGLSFSGEVRATDYVPNERIVWSMTGDLQGTLRWYFEPIDGGCHFTYAATYQVPGPTLLHPLARPLIRRYNEREVQALLHNLEAQVTS</sequence>
<dbReference type="SUPFAM" id="SSF55961">
    <property type="entry name" value="Bet v1-like"/>
    <property type="match status" value="1"/>
</dbReference>
<dbReference type="EMBL" id="JANUAU010000001">
    <property type="protein sequence ID" value="MCS3676107.1"/>
    <property type="molecule type" value="Genomic_DNA"/>
</dbReference>